<dbReference type="OrthoDB" id="6804446at2759"/>
<reference evidence="2" key="1">
    <citation type="submission" date="2022-01" db="EMBL/GenBank/DDBJ databases">
        <authorList>
            <person name="King R."/>
        </authorList>
    </citation>
    <scope>NUCLEOTIDE SEQUENCE</scope>
</reference>
<feature type="region of interest" description="Disordered" evidence="1">
    <location>
        <begin position="175"/>
        <end position="227"/>
    </location>
</feature>
<evidence type="ECO:0000256" key="1">
    <source>
        <dbReference type="SAM" id="MobiDB-lite"/>
    </source>
</evidence>
<protein>
    <submittedName>
        <fullName evidence="2">Uncharacterized protein</fullName>
    </submittedName>
</protein>
<feature type="region of interest" description="Disordered" evidence="1">
    <location>
        <begin position="150"/>
        <end position="169"/>
    </location>
</feature>
<accession>A0A9P0GBU6</accession>
<organism evidence="2 3">
    <name type="scientific">Psylliodes chrysocephalus</name>
    <dbReference type="NCBI Taxonomy" id="3402493"/>
    <lineage>
        <taxon>Eukaryota</taxon>
        <taxon>Metazoa</taxon>
        <taxon>Ecdysozoa</taxon>
        <taxon>Arthropoda</taxon>
        <taxon>Hexapoda</taxon>
        <taxon>Insecta</taxon>
        <taxon>Pterygota</taxon>
        <taxon>Neoptera</taxon>
        <taxon>Endopterygota</taxon>
        <taxon>Coleoptera</taxon>
        <taxon>Polyphaga</taxon>
        <taxon>Cucujiformia</taxon>
        <taxon>Chrysomeloidea</taxon>
        <taxon>Chrysomelidae</taxon>
        <taxon>Galerucinae</taxon>
        <taxon>Alticini</taxon>
        <taxon>Psylliodes</taxon>
    </lineage>
</organism>
<keyword evidence="3" id="KW-1185">Reference proteome</keyword>
<gene>
    <name evidence="2" type="ORF">PSYICH_LOCUS5029</name>
</gene>
<sequence length="227" mass="25739">MSKENLLKHCNDLKLILVHDDTVNINGVELAKEICTVSGLMGKKESQGTVLKLITIKNFYSFIDWYWENKEKALEHPIIKIYPWISEFNVKNNILKVEQLLEMYCACTGEAPYEAQYKLIKEHFWAYFIYYKSPEIPTPWTENSDIEDDVNTVNAESGPSAPPLNSNNTEVTGLQAATLPGAYPIDNSTPEPGDQTEDSGYKSPSYSPEIMSPSELDSITFEPWDDN</sequence>
<dbReference type="AlphaFoldDB" id="A0A9P0GBU6"/>
<feature type="compositionally biased region" description="Polar residues" evidence="1">
    <location>
        <begin position="151"/>
        <end position="169"/>
    </location>
</feature>
<dbReference type="EMBL" id="OV651828">
    <property type="protein sequence ID" value="CAH1104165.1"/>
    <property type="molecule type" value="Genomic_DNA"/>
</dbReference>
<evidence type="ECO:0000313" key="3">
    <source>
        <dbReference type="Proteomes" id="UP001153636"/>
    </source>
</evidence>
<evidence type="ECO:0000313" key="2">
    <source>
        <dbReference type="EMBL" id="CAH1104165.1"/>
    </source>
</evidence>
<name>A0A9P0GBU6_9CUCU</name>
<proteinExistence type="predicted"/>
<dbReference type="Proteomes" id="UP001153636">
    <property type="component" value="Chromosome 16"/>
</dbReference>